<accession>A0AAF1BYL9</accession>
<feature type="transmembrane region" description="Helical" evidence="2">
    <location>
        <begin position="74"/>
        <end position="94"/>
    </location>
</feature>
<dbReference type="InterPro" id="IPR005325">
    <property type="entry name" value="DUF308_memb"/>
</dbReference>
<feature type="region of interest" description="Disordered" evidence="1">
    <location>
        <begin position="190"/>
        <end position="262"/>
    </location>
</feature>
<dbReference type="GO" id="GO:0005886">
    <property type="term" value="C:plasma membrane"/>
    <property type="evidence" value="ECO:0007669"/>
    <property type="project" value="TreeGrafter"/>
</dbReference>
<organism evidence="3 4">
    <name type="scientific">Sanguibacter biliveldensis</name>
    <dbReference type="NCBI Taxonomy" id="3030830"/>
    <lineage>
        <taxon>Bacteria</taxon>
        <taxon>Bacillati</taxon>
        <taxon>Actinomycetota</taxon>
        <taxon>Actinomycetes</taxon>
        <taxon>Micrococcales</taxon>
        <taxon>Sanguibacteraceae</taxon>
        <taxon>Sanguibacter</taxon>
    </lineage>
</organism>
<proteinExistence type="predicted"/>
<feature type="compositionally biased region" description="Low complexity" evidence="1">
    <location>
        <begin position="217"/>
        <end position="229"/>
    </location>
</feature>
<feature type="transmembrane region" description="Helical" evidence="2">
    <location>
        <begin position="43"/>
        <end position="62"/>
    </location>
</feature>
<dbReference type="Proteomes" id="UP001304340">
    <property type="component" value="Chromosome"/>
</dbReference>
<evidence type="ECO:0000256" key="2">
    <source>
        <dbReference type="SAM" id="Phobius"/>
    </source>
</evidence>
<feature type="transmembrane region" description="Helical" evidence="2">
    <location>
        <begin position="16"/>
        <end position="37"/>
    </location>
</feature>
<dbReference type="RefSeq" id="WP_319157380.1">
    <property type="nucleotide sequence ID" value="NZ_CP138359.1"/>
</dbReference>
<keyword evidence="2" id="KW-0472">Membrane</keyword>
<dbReference type="PANTHER" id="PTHR34989">
    <property type="entry name" value="PROTEIN HDED"/>
    <property type="match status" value="1"/>
</dbReference>
<evidence type="ECO:0000313" key="3">
    <source>
        <dbReference type="EMBL" id="WPF82187.1"/>
    </source>
</evidence>
<reference evidence="4" key="1">
    <citation type="submission" date="2023-11" db="EMBL/GenBank/DDBJ databases">
        <authorList>
            <person name="Helweg L.P."/>
            <person name="Kiel A."/>
            <person name="Hitz F."/>
            <person name="Ruckert-Reed C."/>
            <person name="Busche T."/>
            <person name="Kaltschmidt B."/>
            <person name="Kaltschmidt C."/>
        </authorList>
    </citation>
    <scope>NUCLEOTIDE SEQUENCE [LARGE SCALE GENOMIC DNA]</scope>
    <source>
        <strain evidence="4">4.1</strain>
    </source>
</reference>
<evidence type="ECO:0000313" key="4">
    <source>
        <dbReference type="Proteomes" id="UP001304340"/>
    </source>
</evidence>
<feature type="transmembrane region" description="Helical" evidence="2">
    <location>
        <begin position="130"/>
        <end position="150"/>
    </location>
</feature>
<evidence type="ECO:0000256" key="1">
    <source>
        <dbReference type="SAM" id="MobiDB-lite"/>
    </source>
</evidence>
<sequence>MSETIIPTFASVARQVWYWTVIRGVLAVVFGVVALVAPISTAVSLAVVVAVFAIVDGLFEIVDGIRHRSTGGAGLRILQGVLTLAFGVVLVVWPSITALAIVWTVGIWAVVVGVIQLVVALSLRKVVRSGWGWGVVSGLVSVIFGVIVVARPSAGLVSIIWVLGVYALMLGVLLIGFGLQVRRLAREVDSRTQTSPTARSEEAARPEETARSEERAGAPAGAHRAPGEPVETSPASETSHVASHLADPADQPSQGRSAEADR</sequence>
<feature type="transmembrane region" description="Helical" evidence="2">
    <location>
        <begin position="100"/>
        <end position="123"/>
    </location>
</feature>
<dbReference type="Pfam" id="PF03729">
    <property type="entry name" value="DUF308"/>
    <property type="match status" value="1"/>
</dbReference>
<dbReference type="PANTHER" id="PTHR34989:SF1">
    <property type="entry name" value="PROTEIN HDED"/>
    <property type="match status" value="1"/>
</dbReference>
<dbReference type="EMBL" id="CP138359">
    <property type="protein sequence ID" value="WPF82187.1"/>
    <property type="molecule type" value="Genomic_DNA"/>
</dbReference>
<feature type="transmembrane region" description="Helical" evidence="2">
    <location>
        <begin position="156"/>
        <end position="177"/>
    </location>
</feature>
<dbReference type="KEGG" id="sbil:SANBI_003529"/>
<protein>
    <submittedName>
        <fullName evidence="3">HdeD family acid-resistance protein</fullName>
    </submittedName>
</protein>
<feature type="compositionally biased region" description="Basic and acidic residues" evidence="1">
    <location>
        <begin position="199"/>
        <end position="216"/>
    </location>
</feature>
<gene>
    <name evidence="3" type="ORF">SANBI_003529</name>
</gene>
<keyword evidence="2" id="KW-0812">Transmembrane</keyword>
<dbReference type="AlphaFoldDB" id="A0AAF1BYL9"/>
<dbReference type="InterPro" id="IPR052712">
    <property type="entry name" value="Acid_resist_chaperone_HdeD"/>
</dbReference>
<name>A0AAF1BYL9_9MICO</name>
<keyword evidence="2" id="KW-1133">Transmembrane helix</keyword>
<keyword evidence="4" id="KW-1185">Reference proteome</keyword>